<feature type="compositionally biased region" description="Acidic residues" evidence="1">
    <location>
        <begin position="649"/>
        <end position="680"/>
    </location>
</feature>
<reference evidence="2" key="1">
    <citation type="submission" date="2019-04" db="EMBL/GenBank/DDBJ databases">
        <authorList>
            <person name="Melise S."/>
            <person name="Noan J."/>
            <person name="Okalmin O."/>
        </authorList>
    </citation>
    <scope>NUCLEOTIDE SEQUENCE</scope>
    <source>
        <strain evidence="2">FN9</strain>
    </source>
</reference>
<feature type="region of interest" description="Disordered" evidence="1">
    <location>
        <begin position="642"/>
        <end position="680"/>
    </location>
</feature>
<evidence type="ECO:0000256" key="1">
    <source>
        <dbReference type="SAM" id="MobiDB-lite"/>
    </source>
</evidence>
<dbReference type="AlphaFoldDB" id="A0A4E9EJY7"/>
<sequence>MGGTMRSLKTEKTSLSSITMNVLQTNALMLLLLNKHILAVIIDQKQSPTLTTSNNNHNNHNRMYQNLSTEINNQQLLTAKMSSHHLDNITSEISSLEITPTRPRQEGKLALLPTEILLKILNDTEIIQKPVEQNPRLLHPLKNAGTIDVCTNVLTAPDVKNLALASSSLFHRLSPSFYLAGNYYAFRSAVKHADVDAMKRCAELGAAPDMHWELEGECECRGEQPHLSHRPIDVLLEQVKSCSVPISKSIEALQWLLDNGYDTYEQRVSLVAERWPSSGVSQKEIQNARAKLKTVSMPDILMSALSVSAGDRDRTEGICQMISMLLGHGCLIPYNFNLDALTAYSNPNHVFTPMDVAMMSHCPPHFLEEVLELYKSHDVHVQRTADTCPETMSRWVGWYLDDEVVVPILYQHWSHKSHLGHLAHNLFGGLLDPAKAWKEGYHGETADVFEEKINLMKKYDFIDSSETQALQCILESLRCIARMKESAGGLDKVRDGKKCWEMIFDSLRPVAPALLRQDHLEPQRIHRFDFDNWRDPWGMYYYMQLQDKDILDEQSHAPWIRKGDLIKRTDGTVIDRKFGPILNSIIDPFSSTELHWVKYDYDGLMEMVAKEFNRYEKERQEWKAQKLVRQEKRQERALGQLRTLLVAPGEEEEKDGEDEDEDEDEKVVEEGEDDDDQLDEDFVFEDFSFY</sequence>
<protein>
    <submittedName>
        <fullName evidence="2">Uncharacterized protein</fullName>
    </submittedName>
</protein>
<gene>
    <name evidence="2" type="ORF">FUG_LOCUS504453</name>
</gene>
<proteinExistence type="predicted"/>
<name>A0A4E9EJY7_GIBZA</name>
<dbReference type="EMBL" id="CAAKMV010000164">
    <property type="protein sequence ID" value="VIO62836.1"/>
    <property type="molecule type" value="Genomic_DNA"/>
</dbReference>
<evidence type="ECO:0000313" key="2">
    <source>
        <dbReference type="EMBL" id="VIO62836.1"/>
    </source>
</evidence>
<organism evidence="2">
    <name type="scientific">Gibberella zeae</name>
    <name type="common">Wheat head blight fungus</name>
    <name type="synonym">Fusarium graminearum</name>
    <dbReference type="NCBI Taxonomy" id="5518"/>
    <lineage>
        <taxon>Eukaryota</taxon>
        <taxon>Fungi</taxon>
        <taxon>Dikarya</taxon>
        <taxon>Ascomycota</taxon>
        <taxon>Pezizomycotina</taxon>
        <taxon>Sordariomycetes</taxon>
        <taxon>Hypocreomycetidae</taxon>
        <taxon>Hypocreales</taxon>
        <taxon>Nectriaceae</taxon>
        <taxon>Fusarium</taxon>
    </lineage>
</organism>
<accession>A0A4E9EJY7</accession>